<accession>A0ACC0UYX6</accession>
<sequence>MPLVNYSSSASASVESFNEEAEKPPTKRRKGSGDAAGAHTDGPRATSHLPAGSDPMAHGSDKQAGKSTDASGSSSSDMPPLPSSFFDLYASNARNSVVDDPTLHHGRKRQTPHIAGNWPTHLYIEWFPNSSQHDLLIQLIRQTESDLEAEGVKLHNFLLSDLGAPLPLHISLSRPITLHTNDKDAFLEKVTTGIKSSGVRPFTVTPRGLAWYKSPDSDRTFLILRVTSQPTMNDAAAPNPELMSLLIRCNTTVAIFHQPTLYQKTHVEAVGTAFHISIGWTFDLPGEEASLRTLKVFKEKAFADMRKWEIEVPAVKVKIGNVVSHVPLTGTRADGTSSDGTWTFER</sequence>
<proteinExistence type="predicted"/>
<dbReference type="Proteomes" id="UP001163324">
    <property type="component" value="Chromosome 5"/>
</dbReference>
<evidence type="ECO:0000313" key="1">
    <source>
        <dbReference type="EMBL" id="KAI9898894.1"/>
    </source>
</evidence>
<gene>
    <name evidence="1" type="ORF">N3K66_005355</name>
</gene>
<evidence type="ECO:0000313" key="2">
    <source>
        <dbReference type="Proteomes" id="UP001163324"/>
    </source>
</evidence>
<name>A0ACC0UYX6_9HYPO</name>
<dbReference type="EMBL" id="CM047944">
    <property type="protein sequence ID" value="KAI9898894.1"/>
    <property type="molecule type" value="Genomic_DNA"/>
</dbReference>
<organism evidence="1 2">
    <name type="scientific">Trichothecium roseum</name>
    <dbReference type="NCBI Taxonomy" id="47278"/>
    <lineage>
        <taxon>Eukaryota</taxon>
        <taxon>Fungi</taxon>
        <taxon>Dikarya</taxon>
        <taxon>Ascomycota</taxon>
        <taxon>Pezizomycotina</taxon>
        <taxon>Sordariomycetes</taxon>
        <taxon>Hypocreomycetidae</taxon>
        <taxon>Hypocreales</taxon>
        <taxon>Hypocreales incertae sedis</taxon>
        <taxon>Trichothecium</taxon>
    </lineage>
</organism>
<keyword evidence="2" id="KW-1185">Reference proteome</keyword>
<protein>
    <submittedName>
        <fullName evidence="1">Uncharacterized protein</fullName>
    </submittedName>
</protein>
<comment type="caution">
    <text evidence="1">The sequence shown here is derived from an EMBL/GenBank/DDBJ whole genome shotgun (WGS) entry which is preliminary data.</text>
</comment>
<reference evidence="1" key="1">
    <citation type="submission" date="2022-10" db="EMBL/GenBank/DDBJ databases">
        <title>Complete Genome of Trichothecium roseum strain YXFP-22015, a Plant Pathogen Isolated from Citrus.</title>
        <authorList>
            <person name="Wang Y."/>
            <person name="Zhu L."/>
        </authorList>
    </citation>
    <scope>NUCLEOTIDE SEQUENCE</scope>
    <source>
        <strain evidence="1">YXFP-22015</strain>
    </source>
</reference>